<dbReference type="InterPro" id="IPR019284">
    <property type="entry name" value="RP532"/>
</dbReference>
<name>A0A2D2DT36_9BURK</name>
<sequence>MSKKKIPSRHVGSSPLYTPLILSKTPGNFLKIRELSRNFPSMMTRVLPGTDHLTERRRMNDALGRHAFNSSLPHPEILRQYGEVIADAPERILKILEADSAHIRELQQNIFNAKKDDKRRIRWMAYSLTAGGYGMSALFAWMSRDVLAGIVLT</sequence>
<keyword evidence="1" id="KW-0812">Transmembrane</keyword>
<keyword evidence="3" id="KW-1185">Reference proteome</keyword>
<accession>A0A2D2DT36</accession>
<dbReference type="AlphaFoldDB" id="A0A2D2DT36"/>
<dbReference type="Proteomes" id="UP000229897">
    <property type="component" value="Chromosome"/>
</dbReference>
<dbReference type="Pfam" id="PF10097">
    <property type="entry name" value="DUF2335"/>
    <property type="match status" value="1"/>
</dbReference>
<keyword evidence="1" id="KW-0472">Membrane</keyword>
<evidence type="ECO:0000256" key="1">
    <source>
        <dbReference type="SAM" id="Phobius"/>
    </source>
</evidence>
<reference evidence="2" key="1">
    <citation type="submission" date="2017-10" db="EMBL/GenBank/DDBJ databases">
        <title>Massilia psychrophilum sp. nov., a novel purple-pigmented bacterium isolated from Tianshan glacier, Xinjiang Municipality, China.</title>
        <authorList>
            <person name="Wang H."/>
        </authorList>
    </citation>
    <scope>NUCLEOTIDE SEQUENCE [LARGE SCALE GENOMIC DNA]</scope>
    <source>
        <strain evidence="2">B2</strain>
    </source>
</reference>
<protein>
    <recommendedName>
        <fullName evidence="4">DUF2335 domain-containing protein</fullName>
    </recommendedName>
</protein>
<organism evidence="2 3">
    <name type="scientific">Massilia violaceinigra</name>
    <dbReference type="NCBI Taxonomy" id="2045208"/>
    <lineage>
        <taxon>Bacteria</taxon>
        <taxon>Pseudomonadati</taxon>
        <taxon>Pseudomonadota</taxon>
        <taxon>Betaproteobacteria</taxon>
        <taxon>Burkholderiales</taxon>
        <taxon>Oxalobacteraceae</taxon>
        <taxon>Telluria group</taxon>
        <taxon>Massilia</taxon>
    </lineage>
</organism>
<keyword evidence="1" id="KW-1133">Transmembrane helix</keyword>
<evidence type="ECO:0000313" key="2">
    <source>
        <dbReference type="EMBL" id="ATQ78151.1"/>
    </source>
</evidence>
<gene>
    <name evidence="2" type="ORF">CR152_29285</name>
</gene>
<dbReference type="KEGG" id="mass:CR152_29285"/>
<dbReference type="EMBL" id="CP024608">
    <property type="protein sequence ID" value="ATQ78151.1"/>
    <property type="molecule type" value="Genomic_DNA"/>
</dbReference>
<evidence type="ECO:0008006" key="4">
    <source>
        <dbReference type="Google" id="ProtNLM"/>
    </source>
</evidence>
<feature type="transmembrane region" description="Helical" evidence="1">
    <location>
        <begin position="123"/>
        <end position="142"/>
    </location>
</feature>
<proteinExistence type="predicted"/>
<evidence type="ECO:0000313" key="3">
    <source>
        <dbReference type="Proteomes" id="UP000229897"/>
    </source>
</evidence>